<dbReference type="PROSITE" id="PS50987">
    <property type="entry name" value="HTH_ARSR_2"/>
    <property type="match status" value="1"/>
</dbReference>
<dbReference type="InterPro" id="IPR036390">
    <property type="entry name" value="WH_DNA-bd_sf"/>
</dbReference>
<accession>A0A6N3CWL2</accession>
<organism evidence="2">
    <name type="scientific">Flavonifractor plautii</name>
    <name type="common">Fusobacterium plautii</name>
    <dbReference type="NCBI Taxonomy" id="292800"/>
    <lineage>
        <taxon>Bacteria</taxon>
        <taxon>Bacillati</taxon>
        <taxon>Bacillota</taxon>
        <taxon>Clostridia</taxon>
        <taxon>Eubacteriales</taxon>
        <taxon>Oscillospiraceae</taxon>
        <taxon>Flavonifractor</taxon>
    </lineage>
</organism>
<name>A0A6N3CWL2_FLAPL</name>
<dbReference type="RefSeq" id="WP_148341631.1">
    <property type="nucleotide sequence ID" value="NZ_JADMWB010000021.1"/>
</dbReference>
<dbReference type="Gene3D" id="1.10.10.10">
    <property type="entry name" value="Winged helix-like DNA-binding domain superfamily/Winged helix DNA-binding domain"/>
    <property type="match status" value="1"/>
</dbReference>
<sequence>MPESQNIEWKSKWKDDYLEWICGYANAQGGKIYIGCDDDGNVIGLPNAHKLLEDIPNKIRDAMGIIVGVNLYEQNGKEYIEVDVPSYPIGISCKGVYYYRSGSTRQILTGPALEAFLMRKRGATWDNLPLPAFSLNDIDDSIIDRFKKWAAKKGRIDKSVLDEPKDVLMEKLHLMNGSYLTNAAMLLFSKDPEKWQLGAYVKIGFFETDADLLYQDEIHGSILEQIDKIVELVYLKYMKAKITYEGMQRIERYFVPEAALREALLNALCHKQYQSGVPIQISVYEDRLYIANCGCLPENWTLENLMRKHASSPYNPNIAHVFYLAGFIESWGRGIEKICSACEKDSVPQPVYTINPSDIMIEFTAPEDRIIRSVTSKVTDRVTEKVTDRLDEKSIQILALISEDPAYTSTAIAEKLSVSRKTVSQRLKEMKEKDIIERIGSDRKGYWKIKNN</sequence>
<gene>
    <name evidence="2" type="ORF">FPLFYP42_01558</name>
</gene>
<evidence type="ECO:0000259" key="1">
    <source>
        <dbReference type="PROSITE" id="PS50987"/>
    </source>
</evidence>
<dbReference type="PANTHER" id="PTHR30595:SF6">
    <property type="entry name" value="SCHLAFEN ALBA-2 DOMAIN-CONTAINING PROTEIN"/>
    <property type="match status" value="1"/>
</dbReference>
<protein>
    <submittedName>
        <fullName evidence="2">Divergent AAA domain protein</fullName>
    </submittedName>
</protein>
<dbReference type="SUPFAM" id="SSF46785">
    <property type="entry name" value="Winged helix' DNA-binding domain"/>
    <property type="match status" value="1"/>
</dbReference>
<dbReference type="Gene3D" id="3.30.565.60">
    <property type="match status" value="1"/>
</dbReference>
<dbReference type="InterPro" id="IPR036388">
    <property type="entry name" value="WH-like_DNA-bd_sf"/>
</dbReference>
<dbReference type="Pfam" id="PF13749">
    <property type="entry name" value="HATPase_c_4"/>
    <property type="match status" value="1"/>
</dbReference>
<dbReference type="AlphaFoldDB" id="A0A6N3CWL2"/>
<dbReference type="Pfam" id="PF13412">
    <property type="entry name" value="HTH_24"/>
    <property type="match status" value="1"/>
</dbReference>
<dbReference type="InterPro" id="IPR007421">
    <property type="entry name" value="Schlafen_AlbA_2_dom"/>
</dbReference>
<dbReference type="Pfam" id="PF04326">
    <property type="entry name" value="SLFN_AlbA_2"/>
    <property type="match status" value="1"/>
</dbReference>
<proteinExistence type="predicted"/>
<dbReference type="InterPro" id="IPR001845">
    <property type="entry name" value="HTH_ArsR_DNA-bd_dom"/>
</dbReference>
<feature type="domain" description="HTH arsR-type" evidence="1">
    <location>
        <begin position="374"/>
        <end position="452"/>
    </location>
</feature>
<dbReference type="GO" id="GO:0003700">
    <property type="term" value="F:DNA-binding transcription factor activity"/>
    <property type="evidence" value="ECO:0007669"/>
    <property type="project" value="InterPro"/>
</dbReference>
<dbReference type="InterPro" id="IPR011991">
    <property type="entry name" value="ArsR-like_HTH"/>
</dbReference>
<dbReference type="CDD" id="cd00090">
    <property type="entry name" value="HTH_ARSR"/>
    <property type="match status" value="1"/>
</dbReference>
<reference evidence="2" key="1">
    <citation type="submission" date="2019-11" db="EMBL/GenBank/DDBJ databases">
        <authorList>
            <person name="Feng L."/>
        </authorList>
    </citation>
    <scope>NUCLEOTIDE SEQUENCE</scope>
    <source>
        <strain evidence="2">FplautiiLFYP42</strain>
    </source>
</reference>
<dbReference type="Gene3D" id="3.30.950.30">
    <property type="entry name" value="Schlafen, AAA domain"/>
    <property type="match status" value="1"/>
</dbReference>
<dbReference type="EMBL" id="CACRUB010000028">
    <property type="protein sequence ID" value="VYU19079.1"/>
    <property type="molecule type" value="Genomic_DNA"/>
</dbReference>
<evidence type="ECO:0000313" key="2">
    <source>
        <dbReference type="EMBL" id="VYU19079.1"/>
    </source>
</evidence>
<dbReference type="InterPro" id="IPR038475">
    <property type="entry name" value="RecG_C_sf"/>
</dbReference>
<dbReference type="InterPro" id="IPR038461">
    <property type="entry name" value="Schlafen_AlbA_2_dom_sf"/>
</dbReference>
<dbReference type="PANTHER" id="PTHR30595">
    <property type="entry name" value="GLPR-RELATED TRANSCRIPTIONAL REPRESSOR"/>
    <property type="match status" value="1"/>
</dbReference>